<dbReference type="NCBIfam" id="TIGR04183">
    <property type="entry name" value="Por_Secre_tail"/>
    <property type="match status" value="1"/>
</dbReference>
<name>A0A2M9B5E3_9BACT</name>
<reference evidence="2 3" key="1">
    <citation type="submission" date="2017-11" db="EMBL/GenBank/DDBJ databases">
        <title>Genomic Encyclopedia of Archaeal and Bacterial Type Strains, Phase II (KMG-II): From Individual Species to Whole Genera.</title>
        <authorList>
            <person name="Goeker M."/>
        </authorList>
    </citation>
    <scope>NUCLEOTIDE SEQUENCE [LARGE SCALE GENOMIC DNA]</scope>
    <source>
        <strain evidence="2 3">DSM 11115</strain>
    </source>
</reference>
<comment type="caution">
    <text evidence="2">The sequence shown here is derived from an EMBL/GenBank/DDBJ whole genome shotgun (WGS) entry which is preliminary data.</text>
</comment>
<proteinExistence type="predicted"/>
<evidence type="ECO:0000313" key="2">
    <source>
        <dbReference type="EMBL" id="PJJ53166.1"/>
    </source>
</evidence>
<dbReference type="AlphaFoldDB" id="A0A2M9B5E3"/>
<dbReference type="InterPro" id="IPR013783">
    <property type="entry name" value="Ig-like_fold"/>
</dbReference>
<organism evidence="2 3">
    <name type="scientific">Hymenobacter chitinivorans DSM 11115</name>
    <dbReference type="NCBI Taxonomy" id="1121954"/>
    <lineage>
        <taxon>Bacteria</taxon>
        <taxon>Pseudomonadati</taxon>
        <taxon>Bacteroidota</taxon>
        <taxon>Cytophagia</taxon>
        <taxon>Cytophagales</taxon>
        <taxon>Hymenobacteraceae</taxon>
        <taxon>Hymenobacter</taxon>
    </lineage>
</organism>
<feature type="domain" description="PA14" evidence="1">
    <location>
        <begin position="604"/>
        <end position="765"/>
    </location>
</feature>
<evidence type="ECO:0000259" key="1">
    <source>
        <dbReference type="PROSITE" id="PS51820"/>
    </source>
</evidence>
<dbReference type="Pfam" id="PF18962">
    <property type="entry name" value="Por_Secre_tail"/>
    <property type="match status" value="1"/>
</dbReference>
<dbReference type="OrthoDB" id="9803616at2"/>
<evidence type="ECO:0000313" key="3">
    <source>
        <dbReference type="Proteomes" id="UP000228535"/>
    </source>
</evidence>
<dbReference type="PROSITE" id="PS51820">
    <property type="entry name" value="PA14"/>
    <property type="match status" value="3"/>
</dbReference>
<dbReference type="Proteomes" id="UP000228535">
    <property type="component" value="Unassembled WGS sequence"/>
</dbReference>
<sequence length="956" mass="99997">MKLLLTLISAVRLLRFGIVLLLSLLLSFAVRAQSGGCSGSDPAGQPAAPGLYAEYYPGFFNDAPDFFTTNTRPPLLTRVDAQINFADNLSFGDLTSVATGPVDDPDYFSLRLRGSILIPATGQYTFYLSSDDASYLWLDEAAVALPADPAAATIDNGGYHALEEVSRTVTLTAGVHSLLLHYGEATGDNIVVLEFEGPGIARQVVPATLFCTTVQSARPPQALTYFPATLQAFVGSIRSSAAPTVTDGGAAVTAYALVGPVAAGISIHPTTGVISMAPNTPLGTYSLSVAATNANGTSTFDDVLTVEVIAGTPPGCSGYDPAGNSGTSGLYAEYYAGYFNNALSFFSTTPGLTRIEPLVNFETDGSFGNLTGVAASGTPADPDEFSAQLRGSLRIATPGFYTFYLTSDDASYLWLDNAALGTPLSLANVTIDNGGLHAPVTQAANVYMAAGLHNVRILYGEATGGSSLVLEYEGPGLARQVVPTGALCSGVQPLRPVASNLTYSPHMAAQVAGTTGASPLPNLASPSAIVAFVVANAAALPAGISIDIDNGRLAVDTTVPLGTYSVDVAVTNAAGSVTFQDAFVFTVAPPPPAGCSVSAPNGSPPTAGLYGEYYAGYFDDNPAFFENNTPLITRLEPGLNYGADDGWGNVLPPADNTLLDPDHYSARYRGSISLPTAGSYTFYLTSDDASYLWLDNAARVSPPRVYQAAINNGGRHGPTTASVTLPLEAGLHDFVLLFGEDTGANRLVFEYEGPSIARQVVPGSATCTGTTGQPLPVQLVRFEATAAANSVVIDWATAQEVNSLKYLVERSRNGVIFEPVDSRPAVGNSSQTQRYHLTDRAPLPGLSYYRLRQIDKDGKESVSPVVVVRVSKPTTLTAAVFPNPNHGAFSVRVQQTTADPAQLELLNLQGQVVYRQQLPAAAIAEYDLRVPGLAAGLYQLRLTAATGVTTQKVVIE</sequence>
<dbReference type="Pfam" id="PF07691">
    <property type="entry name" value="PA14"/>
    <property type="match status" value="3"/>
</dbReference>
<dbReference type="InterPro" id="IPR011658">
    <property type="entry name" value="PA14_dom"/>
</dbReference>
<gene>
    <name evidence="2" type="ORF">CLV45_3824</name>
</gene>
<dbReference type="InterPro" id="IPR037524">
    <property type="entry name" value="PA14/GLEYA"/>
</dbReference>
<feature type="domain" description="PA14" evidence="1">
    <location>
        <begin position="325"/>
        <end position="486"/>
    </location>
</feature>
<feature type="domain" description="PA14" evidence="1">
    <location>
        <begin position="46"/>
        <end position="209"/>
    </location>
</feature>
<dbReference type="Gene3D" id="3.90.182.10">
    <property type="entry name" value="Toxin - Anthrax Protective Antigen,domain 1"/>
    <property type="match status" value="3"/>
</dbReference>
<dbReference type="Gene3D" id="2.60.40.10">
    <property type="entry name" value="Immunoglobulins"/>
    <property type="match status" value="2"/>
</dbReference>
<keyword evidence="3" id="KW-1185">Reference proteome</keyword>
<accession>A0A2M9B5E3</accession>
<dbReference type="SMART" id="SM00758">
    <property type="entry name" value="PA14"/>
    <property type="match status" value="3"/>
</dbReference>
<dbReference type="EMBL" id="PGFA01000003">
    <property type="protein sequence ID" value="PJJ53166.1"/>
    <property type="molecule type" value="Genomic_DNA"/>
</dbReference>
<dbReference type="SUPFAM" id="SSF56988">
    <property type="entry name" value="Anthrax protective antigen"/>
    <property type="match status" value="3"/>
</dbReference>
<dbReference type="InterPro" id="IPR026444">
    <property type="entry name" value="Secre_tail"/>
</dbReference>
<protein>
    <submittedName>
        <fullName evidence="2">Putative secreted protein (Por secretion system target)</fullName>
    </submittedName>
</protein>